<protein>
    <submittedName>
        <fullName evidence="1">Uncharacterized protein</fullName>
    </submittedName>
</protein>
<dbReference type="OrthoDB" id="10282213at2759"/>
<reference evidence="1" key="1">
    <citation type="submission" date="2021-05" db="EMBL/GenBank/DDBJ databases">
        <title>The genome of the haptophyte Pavlova lutheri (Diacronema luteri, Pavlovales) - a model for lipid biosynthesis in eukaryotic algae.</title>
        <authorList>
            <person name="Hulatt C.J."/>
            <person name="Posewitz M.C."/>
        </authorList>
    </citation>
    <scope>NUCLEOTIDE SEQUENCE</scope>
    <source>
        <strain evidence="1">NIVA-4/92</strain>
    </source>
</reference>
<keyword evidence="2" id="KW-1185">Reference proteome</keyword>
<sequence>MTYAVSHEYYDEKPASPWKSDVVYFLGSPNDSVAGSSDYTEDPGTASWELNSWHIPRFFDAGHFSGATANMNFLGSPNPITESLFNANFGLLPCDNPANGGACTH</sequence>
<dbReference type="Proteomes" id="UP000751190">
    <property type="component" value="Unassembled WGS sequence"/>
</dbReference>
<organism evidence="1 2">
    <name type="scientific">Diacronema lutheri</name>
    <name type="common">Unicellular marine alga</name>
    <name type="synonym">Monochrysis lutheri</name>
    <dbReference type="NCBI Taxonomy" id="2081491"/>
    <lineage>
        <taxon>Eukaryota</taxon>
        <taxon>Haptista</taxon>
        <taxon>Haptophyta</taxon>
        <taxon>Pavlovophyceae</taxon>
        <taxon>Pavlovales</taxon>
        <taxon>Pavlovaceae</taxon>
        <taxon>Diacronema</taxon>
    </lineage>
</organism>
<comment type="caution">
    <text evidence="1">The sequence shown here is derived from an EMBL/GenBank/DDBJ whole genome shotgun (WGS) entry which is preliminary data.</text>
</comment>
<evidence type="ECO:0000313" key="2">
    <source>
        <dbReference type="Proteomes" id="UP000751190"/>
    </source>
</evidence>
<gene>
    <name evidence="1" type="ORF">KFE25_012552</name>
</gene>
<dbReference type="EMBL" id="JAGTXO010000011">
    <property type="protein sequence ID" value="KAG8465189.1"/>
    <property type="molecule type" value="Genomic_DNA"/>
</dbReference>
<evidence type="ECO:0000313" key="1">
    <source>
        <dbReference type="EMBL" id="KAG8465189.1"/>
    </source>
</evidence>
<name>A0A8J6CA50_DIALT</name>
<dbReference type="AlphaFoldDB" id="A0A8J6CA50"/>
<proteinExistence type="predicted"/>
<accession>A0A8J6CA50</accession>